<evidence type="ECO:0000259" key="12">
    <source>
        <dbReference type="Pfam" id="PF13609"/>
    </source>
</evidence>
<dbReference type="EMBL" id="WTVQ01000006">
    <property type="protein sequence ID" value="NMG74176.1"/>
    <property type="molecule type" value="Genomic_DNA"/>
</dbReference>
<protein>
    <submittedName>
        <fullName evidence="13">Porin</fullName>
    </submittedName>
</protein>
<dbReference type="Gene3D" id="2.40.160.10">
    <property type="entry name" value="Porin"/>
    <property type="match status" value="1"/>
</dbReference>
<accession>A0ABX1Q9S2</accession>
<comment type="caution">
    <text evidence="13">The sequence shown here is derived from an EMBL/GenBank/DDBJ whole genome shotgun (WGS) entry which is preliminary data.</text>
</comment>
<keyword evidence="8" id="KW-0626">Porin</keyword>
<organism evidence="13 14">
    <name type="scientific">Aromatoleum diolicum</name>
    <dbReference type="NCBI Taxonomy" id="75796"/>
    <lineage>
        <taxon>Bacteria</taxon>
        <taxon>Pseudomonadati</taxon>
        <taxon>Pseudomonadota</taxon>
        <taxon>Betaproteobacteria</taxon>
        <taxon>Rhodocyclales</taxon>
        <taxon>Rhodocyclaceae</taxon>
        <taxon>Aromatoleum</taxon>
    </lineage>
</organism>
<dbReference type="PANTHER" id="PTHR34501:SF9">
    <property type="entry name" value="MAJOR OUTER MEMBRANE PROTEIN P.IA"/>
    <property type="match status" value="1"/>
</dbReference>
<name>A0ABX1Q9S2_9RHOO</name>
<evidence type="ECO:0000256" key="7">
    <source>
        <dbReference type="ARBA" id="ARBA00023065"/>
    </source>
</evidence>
<evidence type="ECO:0000313" key="13">
    <source>
        <dbReference type="EMBL" id="NMG74176.1"/>
    </source>
</evidence>
<keyword evidence="14" id="KW-1185">Reference proteome</keyword>
<dbReference type="RefSeq" id="WP_169259330.1">
    <property type="nucleotide sequence ID" value="NZ_WTVQ01000006.1"/>
</dbReference>
<evidence type="ECO:0000256" key="9">
    <source>
        <dbReference type="ARBA" id="ARBA00023136"/>
    </source>
</evidence>
<comment type="subunit">
    <text evidence="2">Homotrimer.</text>
</comment>
<keyword evidence="5" id="KW-0812">Transmembrane</keyword>
<keyword evidence="3" id="KW-0813">Transport</keyword>
<dbReference type="SUPFAM" id="SSF56935">
    <property type="entry name" value="Porins"/>
    <property type="match status" value="1"/>
</dbReference>
<keyword evidence="7" id="KW-0406">Ion transport</keyword>
<gene>
    <name evidence="13" type="ORF">GPA25_05335</name>
</gene>
<evidence type="ECO:0000256" key="2">
    <source>
        <dbReference type="ARBA" id="ARBA00011233"/>
    </source>
</evidence>
<dbReference type="InterPro" id="IPR033900">
    <property type="entry name" value="Gram_neg_porin_domain"/>
</dbReference>
<evidence type="ECO:0000256" key="10">
    <source>
        <dbReference type="ARBA" id="ARBA00023237"/>
    </source>
</evidence>
<keyword evidence="9" id="KW-0472">Membrane</keyword>
<dbReference type="Proteomes" id="UP000648984">
    <property type="component" value="Unassembled WGS sequence"/>
</dbReference>
<evidence type="ECO:0000256" key="8">
    <source>
        <dbReference type="ARBA" id="ARBA00023114"/>
    </source>
</evidence>
<evidence type="ECO:0000256" key="11">
    <source>
        <dbReference type="SAM" id="Coils"/>
    </source>
</evidence>
<feature type="coiled-coil region" evidence="11">
    <location>
        <begin position="33"/>
        <end position="60"/>
    </location>
</feature>
<evidence type="ECO:0000256" key="4">
    <source>
        <dbReference type="ARBA" id="ARBA00022452"/>
    </source>
</evidence>
<keyword evidence="11" id="KW-0175">Coiled coil</keyword>
<evidence type="ECO:0000256" key="6">
    <source>
        <dbReference type="ARBA" id="ARBA00022729"/>
    </source>
</evidence>
<dbReference type="InterPro" id="IPR023614">
    <property type="entry name" value="Porin_dom_sf"/>
</dbReference>
<reference evidence="13 14" key="1">
    <citation type="submission" date="2019-12" db="EMBL/GenBank/DDBJ databases">
        <title>Comparative genomics gives insights into the taxonomy of the Azoarcus-Aromatoleum group and reveals separate origins of nif in the plant-associated Azoarcus and non-plant-associated Aromatoleum sub-groups.</title>
        <authorList>
            <person name="Lafos M."/>
            <person name="Maluk M."/>
            <person name="Batista M."/>
            <person name="Junghare M."/>
            <person name="Carmona M."/>
            <person name="Faoro H."/>
            <person name="Cruz L.M."/>
            <person name="Battistoni F."/>
            <person name="De Souza E."/>
            <person name="Pedrosa F."/>
            <person name="Chen W.-M."/>
            <person name="Poole P.S."/>
            <person name="Dixon R.A."/>
            <person name="James E.K."/>
        </authorList>
    </citation>
    <scope>NUCLEOTIDE SEQUENCE [LARGE SCALE GENOMIC DNA]</scope>
    <source>
        <strain evidence="13 14">22Lin</strain>
    </source>
</reference>
<evidence type="ECO:0000313" key="14">
    <source>
        <dbReference type="Proteomes" id="UP000648984"/>
    </source>
</evidence>
<proteinExistence type="predicted"/>
<dbReference type="CDD" id="cd00342">
    <property type="entry name" value="gram_neg_porins"/>
    <property type="match status" value="1"/>
</dbReference>
<keyword evidence="6" id="KW-0732">Signal</keyword>
<keyword evidence="10" id="KW-0998">Cell outer membrane</keyword>
<dbReference type="Pfam" id="PF13609">
    <property type="entry name" value="Porin_4"/>
    <property type="match status" value="1"/>
</dbReference>
<evidence type="ECO:0000256" key="3">
    <source>
        <dbReference type="ARBA" id="ARBA00022448"/>
    </source>
</evidence>
<sequence>MKATMIDRNMSWVKKGIGAVLIAQAFTTTPLLAATSDDEIRELRAMIEKLQKKLEGIEESQKKSTTPATAPAAAGNLLPQGLTIYGALDSGVEHVTNVGMSKENVSRIPSTTGTGPSVIGLDFKRNVTASISAVGKAEMGLLLDTGSSGQGGRLFGRQLFVGLDTPVGSLTFGRQYSMLFYSLHGSDILGPNIYGLASIDAYIPNARADNAVVWRAKFDKLSLGAHYSFGRDTVNNTVPASGSCAGEDATDTNRCRSWSAMAKYDQPKYGFAIAIDQLHGGTGAQASFLNGAPPIAMISASDKDRRVTANGYVRFGALKLGAGRLSRKVDTATTNVKQDTTWLEGEYAITPQWIVDGGIFHVSNEDQDRKANLYSIRGTYKFDDQLSTYLTLGYIDNSSKAAYGVSGGGAGVAPIAGSSQLGAMAGVRYRF</sequence>
<evidence type="ECO:0000256" key="5">
    <source>
        <dbReference type="ARBA" id="ARBA00022692"/>
    </source>
</evidence>
<keyword evidence="4" id="KW-1134">Transmembrane beta strand</keyword>
<dbReference type="PANTHER" id="PTHR34501">
    <property type="entry name" value="PROTEIN YDDL-RELATED"/>
    <property type="match status" value="1"/>
</dbReference>
<feature type="domain" description="Porin" evidence="12">
    <location>
        <begin position="68"/>
        <end position="398"/>
    </location>
</feature>
<comment type="subcellular location">
    <subcellularLocation>
        <location evidence="1">Cell outer membrane</location>
        <topology evidence="1">Multi-pass membrane protein</topology>
    </subcellularLocation>
</comment>
<evidence type="ECO:0000256" key="1">
    <source>
        <dbReference type="ARBA" id="ARBA00004571"/>
    </source>
</evidence>
<dbReference type="InterPro" id="IPR050298">
    <property type="entry name" value="Gram-neg_bact_OMP"/>
</dbReference>